<dbReference type="PANTHER" id="PTHR42708">
    <property type="entry name" value="ATP/GTP-BINDING PROTEIN-RELATED"/>
    <property type="match status" value="1"/>
</dbReference>
<dbReference type="CDD" id="cd00882">
    <property type="entry name" value="Ras_like_GTPase"/>
    <property type="match status" value="1"/>
</dbReference>
<comment type="similarity">
    <text evidence="1">Belongs to the GPN-loop GTPase family.</text>
</comment>
<dbReference type="EMBL" id="JAAHFQ010000251">
    <property type="protein sequence ID" value="NER28710.1"/>
    <property type="molecule type" value="Genomic_DNA"/>
</dbReference>
<name>A0A6B3NAV0_9CYAN</name>
<dbReference type="InterPro" id="IPR052705">
    <property type="entry name" value="Gliding_Motility_GTPase"/>
</dbReference>
<keyword evidence="4" id="KW-0342">GTP-binding</keyword>
<comment type="caution">
    <text evidence="5">The sequence shown here is derived from an EMBL/GenBank/DDBJ whole genome shotgun (WGS) entry which is preliminary data.</text>
</comment>
<dbReference type="AlphaFoldDB" id="A0A6B3NAV0"/>
<keyword evidence="2" id="KW-0547">Nucleotide-binding</keyword>
<reference evidence="5" key="1">
    <citation type="submission" date="2019-11" db="EMBL/GenBank/DDBJ databases">
        <title>Genomic insights into an expanded diversity of filamentous marine cyanobacteria reveals the extraordinary biosynthetic potential of Moorea and Okeania.</title>
        <authorList>
            <person name="Ferreira Leao T."/>
            <person name="Wang M."/>
            <person name="Moss N."/>
            <person name="Da Silva R."/>
            <person name="Sanders J."/>
            <person name="Nurk S."/>
            <person name="Gurevich A."/>
            <person name="Humphrey G."/>
            <person name="Reher R."/>
            <person name="Zhu Q."/>
            <person name="Belda-Ferre P."/>
            <person name="Glukhov E."/>
            <person name="Rex R."/>
            <person name="Dorrestein P.C."/>
            <person name="Knight R."/>
            <person name="Pevzner P."/>
            <person name="Gerwick W.H."/>
            <person name="Gerwick L."/>
        </authorList>
    </citation>
    <scope>NUCLEOTIDE SEQUENCE</scope>
    <source>
        <strain evidence="5">SIO1C4</strain>
    </source>
</reference>
<accession>A0A6B3NAV0</accession>
<dbReference type="PANTHER" id="PTHR42708:SF1">
    <property type="entry name" value="GLIDING MOTILITY PROTEIN MGLA"/>
    <property type="match status" value="1"/>
</dbReference>
<evidence type="ECO:0000256" key="3">
    <source>
        <dbReference type="ARBA" id="ARBA00022801"/>
    </source>
</evidence>
<sequence>MKFMRSVVAGTPGAGKSTFVRMLSDIEVVDTDRRATDETSLYKRKTTVAFDFGRLLLGPNLELHIYGTPGQARFNFMWDMLIRRAHTYIMLVTANRPRDFVYARQIISFMNQRVQIPMMVGLTHMDCPGAWSQKEIMLALGYINAKNRPPVVVVNPNDKTSVVEAMLVLMGLVIAGSNVKLSNTP</sequence>
<keyword evidence="3" id="KW-0378">Hydrolase</keyword>
<proteinExistence type="inferred from homology"/>
<evidence type="ECO:0000313" key="5">
    <source>
        <dbReference type="EMBL" id="NER28710.1"/>
    </source>
</evidence>
<dbReference type="InterPro" id="IPR027417">
    <property type="entry name" value="P-loop_NTPase"/>
</dbReference>
<gene>
    <name evidence="5" type="ORF">F6J89_14010</name>
</gene>
<dbReference type="Pfam" id="PF03029">
    <property type="entry name" value="ATP_bind_1"/>
    <property type="match status" value="1"/>
</dbReference>
<evidence type="ECO:0000256" key="1">
    <source>
        <dbReference type="ARBA" id="ARBA00005290"/>
    </source>
</evidence>
<evidence type="ECO:0000256" key="4">
    <source>
        <dbReference type="ARBA" id="ARBA00023134"/>
    </source>
</evidence>
<dbReference type="InterPro" id="IPR004130">
    <property type="entry name" value="Gpn"/>
</dbReference>
<protein>
    <submittedName>
        <fullName evidence="5">GTPase</fullName>
    </submittedName>
</protein>
<dbReference type="GO" id="GO:0016787">
    <property type="term" value="F:hydrolase activity"/>
    <property type="evidence" value="ECO:0007669"/>
    <property type="project" value="UniProtKB-KW"/>
</dbReference>
<dbReference type="SUPFAM" id="SSF52540">
    <property type="entry name" value="P-loop containing nucleoside triphosphate hydrolases"/>
    <property type="match status" value="1"/>
</dbReference>
<dbReference type="Gene3D" id="3.40.50.300">
    <property type="entry name" value="P-loop containing nucleotide triphosphate hydrolases"/>
    <property type="match status" value="1"/>
</dbReference>
<organism evidence="5">
    <name type="scientific">Symploca sp. SIO1C4</name>
    <dbReference type="NCBI Taxonomy" id="2607765"/>
    <lineage>
        <taxon>Bacteria</taxon>
        <taxon>Bacillati</taxon>
        <taxon>Cyanobacteriota</taxon>
        <taxon>Cyanophyceae</taxon>
        <taxon>Coleofasciculales</taxon>
        <taxon>Coleofasciculaceae</taxon>
        <taxon>Symploca</taxon>
    </lineage>
</organism>
<dbReference type="GO" id="GO:0005525">
    <property type="term" value="F:GTP binding"/>
    <property type="evidence" value="ECO:0007669"/>
    <property type="project" value="UniProtKB-KW"/>
</dbReference>
<evidence type="ECO:0000256" key="2">
    <source>
        <dbReference type="ARBA" id="ARBA00022741"/>
    </source>
</evidence>